<evidence type="ECO:0000256" key="2">
    <source>
        <dbReference type="ARBA" id="ARBA00022670"/>
    </source>
</evidence>
<comment type="similarity">
    <text evidence="1">Belongs to the peptidase C48 family.</text>
</comment>
<dbReference type="SUPFAM" id="SSF54001">
    <property type="entry name" value="Cysteine proteinases"/>
    <property type="match status" value="1"/>
</dbReference>
<evidence type="ECO:0000256" key="1">
    <source>
        <dbReference type="ARBA" id="ARBA00005234"/>
    </source>
</evidence>
<proteinExistence type="inferred from homology"/>
<gene>
    <name evidence="5" type="ORF">IEQ34_001248</name>
</gene>
<dbReference type="Pfam" id="PF02902">
    <property type="entry name" value="Peptidase_C48"/>
    <property type="match status" value="1"/>
</dbReference>
<organism evidence="5 6">
    <name type="scientific">Dendrobium chrysotoxum</name>
    <name type="common">Orchid</name>
    <dbReference type="NCBI Taxonomy" id="161865"/>
    <lineage>
        <taxon>Eukaryota</taxon>
        <taxon>Viridiplantae</taxon>
        <taxon>Streptophyta</taxon>
        <taxon>Embryophyta</taxon>
        <taxon>Tracheophyta</taxon>
        <taxon>Spermatophyta</taxon>
        <taxon>Magnoliopsida</taxon>
        <taxon>Liliopsida</taxon>
        <taxon>Asparagales</taxon>
        <taxon>Orchidaceae</taxon>
        <taxon>Epidendroideae</taxon>
        <taxon>Malaxideae</taxon>
        <taxon>Dendrobiinae</taxon>
        <taxon>Dendrobium</taxon>
    </lineage>
</organism>
<name>A0AAV7HNL0_DENCH</name>
<keyword evidence="2" id="KW-0645">Protease</keyword>
<evidence type="ECO:0000256" key="3">
    <source>
        <dbReference type="ARBA" id="ARBA00022801"/>
    </source>
</evidence>
<sequence length="252" mass="29073">MRLMKKEVARPTPTVRLAIATDSAIINVAKLKSLAPTLVASQLEYLGRPDMRMFIDNYLKKYNDKGDMIYSAGNIHIFRSQIDELLIDQNLDNNHIYAFAILLAEKNKLHPGLYQPLIFVSSLHWDSNFLLMPVAEKLHWTLLVANLKSLAWLFFDSLPNLTHRVVLPDVINHLCEKTLDCFEGDIQNCSLNVVNGIPTQTNGFNYGMFIYKYMEAAMLPHAIKWEELIHWQDEMPKFRAEFVYAILCVMIK</sequence>
<evidence type="ECO:0000313" key="5">
    <source>
        <dbReference type="EMBL" id="KAH0469690.1"/>
    </source>
</evidence>
<comment type="caution">
    <text evidence="5">The sequence shown here is derived from an EMBL/GenBank/DDBJ whole genome shotgun (WGS) entry which is preliminary data.</text>
</comment>
<dbReference type="InterPro" id="IPR038765">
    <property type="entry name" value="Papain-like_cys_pep_sf"/>
</dbReference>
<dbReference type="GO" id="GO:0008234">
    <property type="term" value="F:cysteine-type peptidase activity"/>
    <property type="evidence" value="ECO:0007669"/>
    <property type="project" value="InterPro"/>
</dbReference>
<protein>
    <recommendedName>
        <fullName evidence="4">Ubiquitin-like protease family profile domain-containing protein</fullName>
    </recommendedName>
</protein>
<dbReference type="Proteomes" id="UP000775213">
    <property type="component" value="Unassembled WGS sequence"/>
</dbReference>
<dbReference type="InterPro" id="IPR003653">
    <property type="entry name" value="Peptidase_C48_C"/>
</dbReference>
<keyword evidence="6" id="KW-1185">Reference proteome</keyword>
<dbReference type="PROSITE" id="PS50600">
    <property type="entry name" value="ULP_PROTEASE"/>
    <property type="match status" value="1"/>
</dbReference>
<accession>A0AAV7HNL0</accession>
<dbReference type="Gene3D" id="3.40.395.10">
    <property type="entry name" value="Adenoviral Proteinase, Chain A"/>
    <property type="match status" value="1"/>
</dbReference>
<evidence type="ECO:0000259" key="4">
    <source>
        <dbReference type="PROSITE" id="PS50600"/>
    </source>
</evidence>
<keyword evidence="3" id="KW-0378">Hydrolase</keyword>
<dbReference type="AlphaFoldDB" id="A0AAV7HNL0"/>
<evidence type="ECO:0000313" key="6">
    <source>
        <dbReference type="Proteomes" id="UP000775213"/>
    </source>
</evidence>
<reference evidence="5 6" key="1">
    <citation type="journal article" date="2021" name="Hortic Res">
        <title>Chromosome-scale assembly of the Dendrobium chrysotoxum genome enhances the understanding of orchid evolution.</title>
        <authorList>
            <person name="Zhang Y."/>
            <person name="Zhang G.Q."/>
            <person name="Zhang D."/>
            <person name="Liu X.D."/>
            <person name="Xu X.Y."/>
            <person name="Sun W.H."/>
            <person name="Yu X."/>
            <person name="Zhu X."/>
            <person name="Wang Z.W."/>
            <person name="Zhao X."/>
            <person name="Zhong W.Y."/>
            <person name="Chen H."/>
            <person name="Yin W.L."/>
            <person name="Huang T."/>
            <person name="Niu S.C."/>
            <person name="Liu Z.J."/>
        </authorList>
    </citation>
    <scope>NUCLEOTIDE SEQUENCE [LARGE SCALE GENOMIC DNA]</scope>
    <source>
        <strain evidence="5">Lindl</strain>
    </source>
</reference>
<dbReference type="GO" id="GO:0006508">
    <property type="term" value="P:proteolysis"/>
    <property type="evidence" value="ECO:0007669"/>
    <property type="project" value="UniProtKB-KW"/>
</dbReference>
<feature type="domain" description="Ubiquitin-like protease family profile" evidence="4">
    <location>
        <begin position="24"/>
        <end position="217"/>
    </location>
</feature>
<dbReference type="EMBL" id="JAGFBR010000002">
    <property type="protein sequence ID" value="KAH0469690.1"/>
    <property type="molecule type" value="Genomic_DNA"/>
</dbReference>